<feature type="region of interest" description="Disordered" evidence="1">
    <location>
        <begin position="146"/>
        <end position="174"/>
    </location>
</feature>
<sequence length="174" mass="20086">MTLEIIVFVLAILFGMILYWSESKSNRVYRWINHLTHNEDIQMKADNRKGFFHLQPFIWRLVYLTLLFVVVGAVVSFATPINAFYIQYFVSAIVGTLIGTYLAGLIVFVSEKTKKEALVEAYEKGKESVEDLVEDVKDRFEPEVIETKQPSQKNISEAPKKSARDRFKDKGMIK</sequence>
<name>A0A5J4ITU0_9FLAO</name>
<keyword evidence="2" id="KW-0812">Transmembrane</keyword>
<dbReference type="Proteomes" id="UP000326509">
    <property type="component" value="Unassembled WGS sequence"/>
</dbReference>
<organism evidence="3 4">
    <name type="scientific">Patiriisocius marinus</name>
    <dbReference type="NCBI Taxonomy" id="1397112"/>
    <lineage>
        <taxon>Bacteria</taxon>
        <taxon>Pseudomonadati</taxon>
        <taxon>Bacteroidota</taxon>
        <taxon>Flavobacteriia</taxon>
        <taxon>Flavobacteriales</taxon>
        <taxon>Flavobacteriaceae</taxon>
        <taxon>Patiriisocius</taxon>
    </lineage>
</organism>
<feature type="transmembrane region" description="Helical" evidence="2">
    <location>
        <begin position="6"/>
        <end position="21"/>
    </location>
</feature>
<dbReference type="OrthoDB" id="1200560at2"/>
<proteinExistence type="predicted"/>
<reference evidence="3 4" key="1">
    <citation type="submission" date="2019-08" db="EMBL/GenBank/DDBJ databases">
        <title>Draft genome sequence of Ulvibacter marinus type strain NBRC 109484.</title>
        <authorList>
            <person name="Kawano K."/>
            <person name="Ushijima N."/>
            <person name="Kihara M."/>
            <person name="Itoh H."/>
        </authorList>
    </citation>
    <scope>NUCLEOTIDE SEQUENCE [LARGE SCALE GENOMIC DNA]</scope>
    <source>
        <strain evidence="3 4">NBRC 109484</strain>
    </source>
</reference>
<feature type="transmembrane region" description="Helical" evidence="2">
    <location>
        <begin position="85"/>
        <end position="109"/>
    </location>
</feature>
<evidence type="ECO:0000313" key="4">
    <source>
        <dbReference type="Proteomes" id="UP000326509"/>
    </source>
</evidence>
<dbReference type="EMBL" id="BKCG01000001">
    <property type="protein sequence ID" value="GER57966.1"/>
    <property type="molecule type" value="Genomic_DNA"/>
</dbReference>
<keyword evidence="2" id="KW-1133">Transmembrane helix</keyword>
<evidence type="ECO:0000256" key="1">
    <source>
        <dbReference type="SAM" id="MobiDB-lite"/>
    </source>
</evidence>
<gene>
    <name evidence="3" type="ORF">ULMA_00740</name>
</gene>
<feature type="transmembrane region" description="Helical" evidence="2">
    <location>
        <begin position="57"/>
        <end position="79"/>
    </location>
</feature>
<evidence type="ECO:0000313" key="3">
    <source>
        <dbReference type="EMBL" id="GER57966.1"/>
    </source>
</evidence>
<keyword evidence="4" id="KW-1185">Reference proteome</keyword>
<accession>A0A5J4ITU0</accession>
<keyword evidence="2" id="KW-0472">Membrane</keyword>
<evidence type="ECO:0000256" key="2">
    <source>
        <dbReference type="SAM" id="Phobius"/>
    </source>
</evidence>
<dbReference type="AlphaFoldDB" id="A0A5J4ITU0"/>
<feature type="compositionally biased region" description="Basic and acidic residues" evidence="1">
    <location>
        <begin position="158"/>
        <end position="174"/>
    </location>
</feature>
<dbReference type="RefSeq" id="WP_151672069.1">
    <property type="nucleotide sequence ID" value="NZ_BKCG01000001.1"/>
</dbReference>
<comment type="caution">
    <text evidence="3">The sequence shown here is derived from an EMBL/GenBank/DDBJ whole genome shotgun (WGS) entry which is preliminary data.</text>
</comment>
<protein>
    <submittedName>
        <fullName evidence="3">Uncharacterized protein</fullName>
    </submittedName>
</protein>